<dbReference type="EMBL" id="MH825700">
    <property type="protein sequence ID" value="AYD86268.1"/>
    <property type="molecule type" value="Genomic_DNA"/>
</dbReference>
<protein>
    <submittedName>
        <fullName evidence="1">Helix-turn-helix DNA binding domain protein</fullName>
    </submittedName>
</protein>
<gene>
    <name evidence="1" type="primary">22</name>
    <name evidence="1" type="ORF">SEA_EFEKO_22</name>
</gene>
<dbReference type="Gene3D" id="1.10.1660.20">
    <property type="match status" value="1"/>
</dbReference>
<keyword evidence="2" id="KW-1185">Reference proteome</keyword>
<reference evidence="1 2" key="1">
    <citation type="submission" date="2018-08" db="EMBL/GenBank/DDBJ databases">
        <authorList>
            <person name="Franke B.K."/>
            <person name="Bonilla J.A."/>
            <person name="Klyczek K."/>
            <person name="Garlena R.A."/>
            <person name="Russell D.A."/>
            <person name="Pope W.H."/>
            <person name="Jacobs-Sera D."/>
            <person name="Hatfull G.F."/>
        </authorList>
    </citation>
    <scope>NUCLEOTIDE SEQUENCE [LARGE SCALE GENOMIC DNA]</scope>
</reference>
<accession>A0A386KKT0</accession>
<evidence type="ECO:0000313" key="2">
    <source>
        <dbReference type="Proteomes" id="UP000282283"/>
    </source>
</evidence>
<evidence type="ECO:0000313" key="1">
    <source>
        <dbReference type="EMBL" id="AYD86268.1"/>
    </source>
</evidence>
<dbReference type="KEGG" id="vg:62648758"/>
<sequence>MTTSTNAMISIDDFAEQRQASTRTVRRWLAAGKIPGAVQIGGKWSLPADAIVQDTLPGVMDTARDAGRAVAVQQRGHVTDTSMTVNAVLAPLPVMVTLDVAARVLGISEYAIRANADYFELVRMGERGAYVMPKARIRELEG</sequence>
<dbReference type="InterPro" id="IPR038137">
    <property type="entry name" value="Excisionase-like_sf"/>
</dbReference>
<proteinExistence type="predicted"/>
<name>A0A386KKT0_9CAUD</name>
<organism evidence="1 2">
    <name type="scientific">Microbacterium phage Efeko</name>
    <dbReference type="NCBI Taxonomy" id="2315704"/>
    <lineage>
        <taxon>Viruses</taxon>
        <taxon>Duplodnaviria</taxon>
        <taxon>Heunggongvirae</taxon>
        <taxon>Uroviricota</taxon>
        <taxon>Caudoviricetes</taxon>
        <taxon>Orlajensenviridae</taxon>
        <taxon>Pelczarvirinae</taxon>
        <taxon>Efekovirus</taxon>
        <taxon>Efekovirus efeko</taxon>
        <taxon>Efkovirus efeko</taxon>
    </lineage>
</organism>
<dbReference type="GeneID" id="62648758"/>
<dbReference type="Proteomes" id="UP000282283">
    <property type="component" value="Genome"/>
</dbReference>
<dbReference type="RefSeq" id="YP_009996834.1">
    <property type="nucleotide sequence ID" value="NC_052941.1"/>
</dbReference>